<keyword evidence="4" id="KW-0540">Nuclease</keyword>
<evidence type="ECO:0000256" key="8">
    <source>
        <dbReference type="ARBA" id="ARBA00023268"/>
    </source>
</evidence>
<dbReference type="PANTHER" id="PTHR37984">
    <property type="entry name" value="PROTEIN CBG26694"/>
    <property type="match status" value="1"/>
</dbReference>
<dbReference type="InterPro" id="IPR041577">
    <property type="entry name" value="RT_RNaseH_2"/>
</dbReference>
<dbReference type="PANTHER" id="PTHR37984:SF5">
    <property type="entry name" value="PROTEIN NYNRIN-LIKE"/>
    <property type="match status" value="1"/>
</dbReference>
<dbReference type="EC" id="2.7.7.49" evidence="1"/>
<keyword evidence="3" id="KW-0548">Nucleotidyltransferase</keyword>
<dbReference type="GO" id="GO:0003676">
    <property type="term" value="F:nucleic acid binding"/>
    <property type="evidence" value="ECO:0007669"/>
    <property type="project" value="InterPro"/>
</dbReference>
<evidence type="ECO:0000313" key="11">
    <source>
        <dbReference type="EMBL" id="WVY91553.1"/>
    </source>
</evidence>
<dbReference type="Pfam" id="PF17921">
    <property type="entry name" value="Integrase_H2C2"/>
    <property type="match status" value="1"/>
</dbReference>
<dbReference type="GO" id="GO:0003964">
    <property type="term" value="F:RNA-directed DNA polymerase activity"/>
    <property type="evidence" value="ECO:0007669"/>
    <property type="project" value="UniProtKB-KW"/>
</dbReference>
<evidence type="ECO:0000256" key="6">
    <source>
        <dbReference type="ARBA" id="ARBA00022801"/>
    </source>
</evidence>
<dbReference type="InterPro" id="IPR036397">
    <property type="entry name" value="RNaseH_sf"/>
</dbReference>
<feature type="domain" description="Integrase catalytic" evidence="10">
    <location>
        <begin position="944"/>
        <end position="1049"/>
    </location>
</feature>
<keyword evidence="8" id="KW-0511">Multifunctional enzyme</keyword>
<accession>A0AAQ3MIU9</accession>
<evidence type="ECO:0000256" key="4">
    <source>
        <dbReference type="ARBA" id="ARBA00022722"/>
    </source>
</evidence>
<dbReference type="EMBL" id="CP144690">
    <property type="protein sequence ID" value="WVY91553.1"/>
    <property type="molecule type" value="Genomic_DNA"/>
</dbReference>
<keyword evidence="6" id="KW-0378">Hydrolase</keyword>
<dbReference type="GO" id="GO:0004519">
    <property type="term" value="F:endonuclease activity"/>
    <property type="evidence" value="ECO:0007669"/>
    <property type="project" value="UniProtKB-KW"/>
</dbReference>
<dbReference type="InterPro" id="IPR043502">
    <property type="entry name" value="DNA/RNA_pol_sf"/>
</dbReference>
<dbReference type="Gene3D" id="3.30.420.10">
    <property type="entry name" value="Ribonuclease H-like superfamily/Ribonuclease H"/>
    <property type="match status" value="1"/>
</dbReference>
<keyword evidence="5" id="KW-0255">Endonuclease</keyword>
<organism evidence="11 12">
    <name type="scientific">Vigna mungo</name>
    <name type="common">Black gram</name>
    <name type="synonym">Phaseolus mungo</name>
    <dbReference type="NCBI Taxonomy" id="3915"/>
    <lineage>
        <taxon>Eukaryota</taxon>
        <taxon>Viridiplantae</taxon>
        <taxon>Streptophyta</taxon>
        <taxon>Embryophyta</taxon>
        <taxon>Tracheophyta</taxon>
        <taxon>Spermatophyta</taxon>
        <taxon>Magnoliopsida</taxon>
        <taxon>eudicotyledons</taxon>
        <taxon>Gunneridae</taxon>
        <taxon>Pentapetalae</taxon>
        <taxon>rosids</taxon>
        <taxon>fabids</taxon>
        <taxon>Fabales</taxon>
        <taxon>Fabaceae</taxon>
        <taxon>Papilionoideae</taxon>
        <taxon>50 kb inversion clade</taxon>
        <taxon>NPAAA clade</taxon>
        <taxon>indigoferoid/millettioid clade</taxon>
        <taxon>Phaseoleae</taxon>
        <taxon>Vigna</taxon>
    </lineage>
</organism>
<dbReference type="Gene3D" id="3.30.70.270">
    <property type="match status" value="1"/>
</dbReference>
<dbReference type="CDD" id="cd00303">
    <property type="entry name" value="retropepsin_like"/>
    <property type="match status" value="1"/>
</dbReference>
<feature type="domain" description="Reverse transcriptase" evidence="9">
    <location>
        <begin position="548"/>
        <end position="727"/>
    </location>
</feature>
<evidence type="ECO:0000256" key="1">
    <source>
        <dbReference type="ARBA" id="ARBA00012493"/>
    </source>
</evidence>
<dbReference type="SUPFAM" id="SSF50630">
    <property type="entry name" value="Acid proteases"/>
    <property type="match status" value="1"/>
</dbReference>
<dbReference type="InterPro" id="IPR000477">
    <property type="entry name" value="RT_dom"/>
</dbReference>
<evidence type="ECO:0000259" key="9">
    <source>
        <dbReference type="PROSITE" id="PS50878"/>
    </source>
</evidence>
<dbReference type="CDD" id="cd01647">
    <property type="entry name" value="RT_LTR"/>
    <property type="match status" value="1"/>
</dbReference>
<dbReference type="Proteomes" id="UP001374535">
    <property type="component" value="Chromosome 11"/>
</dbReference>
<evidence type="ECO:0000256" key="7">
    <source>
        <dbReference type="ARBA" id="ARBA00022918"/>
    </source>
</evidence>
<dbReference type="AlphaFoldDB" id="A0AAQ3MIU9"/>
<keyword evidence="7" id="KW-0695">RNA-directed DNA polymerase</keyword>
<dbReference type="InterPro" id="IPR041588">
    <property type="entry name" value="Integrase_H2C2"/>
</dbReference>
<dbReference type="Gene3D" id="3.10.10.10">
    <property type="entry name" value="HIV Type 1 Reverse Transcriptase, subunit A, domain 1"/>
    <property type="match status" value="1"/>
</dbReference>
<evidence type="ECO:0000259" key="10">
    <source>
        <dbReference type="PROSITE" id="PS50994"/>
    </source>
</evidence>
<evidence type="ECO:0000256" key="5">
    <source>
        <dbReference type="ARBA" id="ARBA00022759"/>
    </source>
</evidence>
<dbReference type="GO" id="GO:0015074">
    <property type="term" value="P:DNA integration"/>
    <property type="evidence" value="ECO:0007669"/>
    <property type="project" value="InterPro"/>
</dbReference>
<dbReference type="SUPFAM" id="SSF53098">
    <property type="entry name" value="Ribonuclease H-like"/>
    <property type="match status" value="1"/>
</dbReference>
<dbReference type="SUPFAM" id="SSF56672">
    <property type="entry name" value="DNA/RNA polymerases"/>
    <property type="match status" value="1"/>
</dbReference>
<dbReference type="InterPro" id="IPR050951">
    <property type="entry name" value="Retrovirus_Pol_polyprotein"/>
</dbReference>
<dbReference type="Pfam" id="PF00078">
    <property type="entry name" value="RVT_1"/>
    <property type="match status" value="1"/>
</dbReference>
<protein>
    <recommendedName>
        <fullName evidence="1">RNA-directed DNA polymerase</fullName>
        <ecNumber evidence="1">2.7.7.49</ecNumber>
    </recommendedName>
</protein>
<keyword evidence="2" id="KW-0808">Transferase</keyword>
<dbReference type="InterPro" id="IPR021109">
    <property type="entry name" value="Peptidase_aspartic_dom_sf"/>
</dbReference>
<dbReference type="Pfam" id="PF17917">
    <property type="entry name" value="RT_RNaseH"/>
    <property type="match status" value="1"/>
</dbReference>
<reference evidence="11 12" key="1">
    <citation type="journal article" date="2023" name="Life. Sci Alliance">
        <title>Evolutionary insights into 3D genome organization and epigenetic landscape of Vigna mungo.</title>
        <authorList>
            <person name="Junaid A."/>
            <person name="Singh B."/>
            <person name="Bhatia S."/>
        </authorList>
    </citation>
    <scope>NUCLEOTIDE SEQUENCE [LARGE SCALE GENOMIC DNA]</scope>
    <source>
        <strain evidence="11">Urdbean</strain>
    </source>
</reference>
<dbReference type="InterPro" id="IPR041373">
    <property type="entry name" value="RT_RNaseH"/>
</dbReference>
<dbReference type="GO" id="GO:0016787">
    <property type="term" value="F:hydrolase activity"/>
    <property type="evidence" value="ECO:0007669"/>
    <property type="project" value="UniProtKB-KW"/>
</dbReference>
<dbReference type="Pfam" id="PF13650">
    <property type="entry name" value="Asp_protease_2"/>
    <property type="match status" value="1"/>
</dbReference>
<dbReference type="Gene3D" id="1.10.340.70">
    <property type="match status" value="1"/>
</dbReference>
<evidence type="ECO:0000256" key="2">
    <source>
        <dbReference type="ARBA" id="ARBA00022679"/>
    </source>
</evidence>
<proteinExistence type="predicted"/>
<dbReference type="PROSITE" id="PS50994">
    <property type="entry name" value="INTEGRASE"/>
    <property type="match status" value="1"/>
</dbReference>
<dbReference type="Pfam" id="PF17919">
    <property type="entry name" value="RT_RNaseH_2"/>
    <property type="match status" value="1"/>
</dbReference>
<sequence length="1049" mass="119617">MAENTCLKKLNANVKKILELMEKRDQDYSTRFKKLELALEHMTSPSSMGGSNSIVIHSNPQPFQVRNIKLDFPRFDGSNAEQFFEYYSTPDLHRLAIATVHMDKDVVPWFQMMCKNNHFQSWAAFTRALELKFGPSPFECPCSTLFKFSQLGSINDYYIEFTALANRVTRIMSPHSLLKVVSLAKLYEEKYTTSTKPAYTTTYSRHLNTNTSPYLNTNQKTTSIPAILLNPSQKPFTQIPKSSNIKKISPSEMQIRREKGLYYTCDAKFSPTHRCPNKQYLLLHIEDDDDPPSAFALPEPVSIPCTDVNPEHHVSFNALNGFSSLGTMRFHGSINGVTFQILLNSGSSNNFLQPRLAHYLKLPIEPISNFQVLVGNGNSLTVEGLVKDVKVTIQGHTIKLPVYFLLVSGADVVLGLLGCLHWDHMSLIIGEFVTLHGDQYNLPRPAQFHHIRRMCNTHAIAEFYTLQIQSQEVPFDQWLDLPTAIHPDLARLLHTYKRVFDKPIGLPPNRSHNHVIPLIPDSQPVKVRPYRYPHSQKEQIEKMIAEMLHEGIIAPSTNPFSSPILLVKKKDGTWRFCTDYRALNALTINDFFHIPTVDELLDELFGAKYFSKLDLRLGYHQILVSLEDKFKTAFRTHQGHYEWLVVPFRLTNAPATFQSLMNSVFHGLLRKSVLVFFDDILVYITSWSSHLQHLEVVLQLLQHHHLFAKLSKCHFGLEEIDYLGHTLSGNGVTMDQHKIQAKDQFHWTSTATKAFHNLKRAIIEAPVLALPDFTKSFILEIDASSIAYVWEFYAITEAIAKFRHHLLGHKCIILTDQQSLRSLSDQTIQTPEQQAWLPKFLGYDFTIEYKPGCENLDVDALSRSFFMAISQPQWHIIPQVRAAIATDPKLLVLPSNHPLIQQVLNEFHTSPIGGHSGRARTLARVASQFYWHAKTATSLPTRLFQPLPIPKQIWEDLAMDFIVGLPPSHGFTVILVVVDRLSKYGHFAPLKADYSSKTVADIFMHSIIRLHGMPKSIVSDRDRIFTSKFWQQLFKLSGTTLAMSTAYHS</sequence>
<gene>
    <name evidence="11" type="ORF">V8G54_037067</name>
</gene>
<name>A0AAQ3MIU9_VIGMU</name>
<evidence type="ECO:0000313" key="12">
    <source>
        <dbReference type="Proteomes" id="UP001374535"/>
    </source>
</evidence>
<keyword evidence="12" id="KW-1185">Reference proteome</keyword>
<dbReference type="InterPro" id="IPR012337">
    <property type="entry name" value="RNaseH-like_sf"/>
</dbReference>
<dbReference type="InterPro" id="IPR043128">
    <property type="entry name" value="Rev_trsase/Diguanyl_cyclase"/>
</dbReference>
<dbReference type="InterPro" id="IPR001584">
    <property type="entry name" value="Integrase_cat-core"/>
</dbReference>
<dbReference type="Gene3D" id="2.40.70.10">
    <property type="entry name" value="Acid Proteases"/>
    <property type="match status" value="1"/>
</dbReference>
<evidence type="ECO:0000256" key="3">
    <source>
        <dbReference type="ARBA" id="ARBA00022695"/>
    </source>
</evidence>
<dbReference type="PROSITE" id="PS50878">
    <property type="entry name" value="RT_POL"/>
    <property type="match status" value="1"/>
</dbReference>